<comment type="caution">
    <text evidence="1">The sequence shown here is derived from an EMBL/GenBank/DDBJ whole genome shotgun (WGS) entry which is preliminary data.</text>
</comment>
<evidence type="ECO:0000313" key="2">
    <source>
        <dbReference type="Proteomes" id="UP000266649"/>
    </source>
</evidence>
<dbReference type="AlphaFoldDB" id="A0A398BL05"/>
<dbReference type="InterPro" id="IPR008767">
    <property type="entry name" value="Phage_SPP1_head-tail_adaptor"/>
</dbReference>
<keyword evidence="2" id="KW-1185">Reference proteome</keyword>
<gene>
    <name evidence="1" type="ORF">D2N39_11885</name>
</gene>
<dbReference type="InterPro" id="IPR038666">
    <property type="entry name" value="SSP1_head-tail_sf"/>
</dbReference>
<protein>
    <submittedName>
        <fullName evidence="1">Head-tail adaptor protein</fullName>
    </submittedName>
</protein>
<dbReference type="RefSeq" id="WP_119135009.1">
    <property type="nucleotide sequence ID" value="NZ_QXXQ01000006.1"/>
</dbReference>
<dbReference type="OrthoDB" id="7570189at2"/>
<dbReference type="EMBL" id="QXXQ01000006">
    <property type="protein sequence ID" value="RID91399.1"/>
    <property type="molecule type" value="Genomic_DNA"/>
</dbReference>
<proteinExistence type="predicted"/>
<dbReference type="Gene3D" id="2.40.10.270">
    <property type="entry name" value="Bacteriophage SPP1 head-tail adaptor protein"/>
    <property type="match status" value="1"/>
</dbReference>
<dbReference type="Pfam" id="PF05521">
    <property type="entry name" value="Phage_HCP"/>
    <property type="match status" value="1"/>
</dbReference>
<name>A0A398BL05_9RHOB</name>
<sequence length="112" mass="11760">MSAPLLTRPLVLEAPARGADGAGGYVEGWQALGTLWAEVLPGTGREVAGAEVVLSSVAYRIVVRGAAQGAVSRPKPGQRFRDGARLFPILAVTERDGAGRYLICFAREEVPA</sequence>
<organism evidence="1 2">
    <name type="scientific">Gemmobacter lutimaris</name>
    <dbReference type="NCBI Taxonomy" id="2306023"/>
    <lineage>
        <taxon>Bacteria</taxon>
        <taxon>Pseudomonadati</taxon>
        <taxon>Pseudomonadota</taxon>
        <taxon>Alphaproteobacteria</taxon>
        <taxon>Rhodobacterales</taxon>
        <taxon>Paracoccaceae</taxon>
        <taxon>Gemmobacter</taxon>
    </lineage>
</organism>
<evidence type="ECO:0000313" key="1">
    <source>
        <dbReference type="EMBL" id="RID91399.1"/>
    </source>
</evidence>
<dbReference type="Proteomes" id="UP000266649">
    <property type="component" value="Unassembled WGS sequence"/>
</dbReference>
<accession>A0A398BL05</accession>
<reference evidence="1 2" key="1">
    <citation type="submission" date="2018-09" db="EMBL/GenBank/DDBJ databases">
        <title>Gemmobacter lutimaris sp. nov., a marine bacterium isolated from tidal flat.</title>
        <authorList>
            <person name="Lee D.W."/>
            <person name="Yoo Y."/>
            <person name="Kim J.-J."/>
            <person name="Kim B.S."/>
        </authorList>
    </citation>
    <scope>NUCLEOTIDE SEQUENCE [LARGE SCALE GENOMIC DNA]</scope>
    <source>
        <strain evidence="1 2">YJ-T1-11</strain>
    </source>
</reference>